<evidence type="ECO:0000313" key="2">
    <source>
        <dbReference type="EMBL" id="CDS25083.1"/>
    </source>
</evidence>
<name>U6FTX7_ECHGR</name>
<reference evidence="4 5" key="3">
    <citation type="submission" date="2020-10" db="UniProtKB">
        <authorList>
            <consortium name="WormBaseParasite"/>
        </authorList>
    </citation>
    <scope>IDENTIFICATION</scope>
</reference>
<evidence type="ECO:0000313" key="3">
    <source>
        <dbReference type="Proteomes" id="UP000492820"/>
    </source>
</evidence>
<dbReference type="WBParaSite" id="EgrG_002063100">
    <property type="protein sequence ID" value="EgrG_002063100"/>
    <property type="gene ID" value="EgrG_002063100"/>
</dbReference>
<dbReference type="AlphaFoldDB" id="U6FTX7"/>
<proteinExistence type="predicted"/>
<reference evidence="2" key="2">
    <citation type="submission" date="2014-06" db="EMBL/GenBank/DDBJ databases">
        <authorList>
            <person name="Aslett M."/>
        </authorList>
    </citation>
    <scope>NUCLEOTIDE SEQUENCE</scope>
</reference>
<evidence type="ECO:0000313" key="1">
    <source>
        <dbReference type="EMBL" id="CDI70135.1"/>
    </source>
</evidence>
<dbReference type="EMBL" id="LK028711">
    <property type="protein sequence ID" value="CDS25083.1"/>
    <property type="molecule type" value="Genomic_DNA"/>
</dbReference>
<dbReference type="WBParaSite" id="EgrG_002058400">
    <property type="protein sequence ID" value="EgrG_002058400"/>
    <property type="gene ID" value="EgrG_002058400"/>
</dbReference>
<protein>
    <submittedName>
        <fullName evidence="4 5">LAGLIDADG_2 domain-containing protein</fullName>
    </submittedName>
</protein>
<gene>
    <name evidence="2" type="ORF">EgrG_002058400</name>
    <name evidence="1" type="ORF">EgrG_002063100</name>
</gene>
<accession>U6FTX7</accession>
<dbReference type="EMBL" id="CBLN010003747">
    <property type="protein sequence ID" value="CDI70135.1"/>
    <property type="molecule type" value="Genomic_DNA"/>
</dbReference>
<sequence length="108" mass="12671">MQSYNLSSYPPVGTFQHHALVSLSPPINNTDLVAMFRLLDDFPIYPTLRIQLTFHQRNHTTRLSSRFMEFLYLIANEEGLQQLLYPRNARLTSRQQYRSNIWRSAKGA</sequence>
<dbReference type="Proteomes" id="UP000492820">
    <property type="component" value="Unassembled WGS sequence"/>
</dbReference>
<evidence type="ECO:0000313" key="5">
    <source>
        <dbReference type="WBParaSite" id="EgrG_002063100"/>
    </source>
</evidence>
<reference evidence="1 3" key="1">
    <citation type="journal article" date="2013" name="Nature">
        <title>The genomes of four tapeworm species reveal adaptations to parasitism.</title>
        <authorList>
            <person name="Tsai I.J."/>
            <person name="Zarowiecki M."/>
            <person name="Holroyd N."/>
            <person name="Garciarrubio A."/>
            <person name="Sanchez-Flores A."/>
            <person name="Brooks K.L."/>
            <person name="Tracey A."/>
            <person name="Bobes R.J."/>
            <person name="Fragoso G."/>
            <person name="Sciutto E."/>
            <person name="Aslett M."/>
            <person name="Beasley H."/>
            <person name="Bennett H.M."/>
            <person name="Cai J."/>
            <person name="Camicia F."/>
            <person name="Clark R."/>
            <person name="Cucher M."/>
            <person name="De Silva N."/>
            <person name="Day T.A."/>
            <person name="Deplazes P."/>
            <person name="Estrada K."/>
            <person name="Fernandez C."/>
            <person name="Holland P.W."/>
            <person name="Hou J."/>
            <person name="Hu S."/>
            <person name="Huckvale T."/>
            <person name="Hung S.S."/>
            <person name="Kamenetzky L."/>
            <person name="Keane J.A."/>
            <person name="Kiss F."/>
            <person name="Koziol U."/>
            <person name="Lambert O."/>
            <person name="Liu K."/>
            <person name="Luo X."/>
            <person name="Luo Y."/>
            <person name="Macchiaroli N."/>
            <person name="Nichol S."/>
            <person name="Paps J."/>
            <person name="Parkinson J."/>
            <person name="Pouchkina-Stantcheva N."/>
            <person name="Riddiford N."/>
            <person name="Rosenzvit M."/>
            <person name="Salinas G."/>
            <person name="Wasmuth J.D."/>
            <person name="Zamanian M."/>
            <person name="Zheng Y."/>
            <person name="Cai X."/>
            <person name="Soberon X."/>
            <person name="Olson P.D."/>
            <person name="Laclette J.P."/>
            <person name="Brehm K."/>
            <person name="Berriman M."/>
            <person name="Garciarrubio A."/>
            <person name="Bobes R.J."/>
            <person name="Fragoso G."/>
            <person name="Sanchez-Flores A."/>
            <person name="Estrada K."/>
            <person name="Cevallos M.A."/>
            <person name="Morett E."/>
            <person name="Gonzalez V."/>
            <person name="Portillo T."/>
            <person name="Ochoa-Leyva A."/>
            <person name="Jose M.V."/>
            <person name="Sciutto E."/>
            <person name="Landa A."/>
            <person name="Jimenez L."/>
            <person name="Valdes V."/>
            <person name="Carrero J.C."/>
            <person name="Larralde C."/>
            <person name="Morales-Montor J."/>
            <person name="Limon-Lason J."/>
            <person name="Soberon X."/>
            <person name="Laclette J.P."/>
        </authorList>
    </citation>
    <scope>NUCLEOTIDE SEQUENCE [LARGE SCALE GENOMIC DNA]</scope>
</reference>
<organism evidence="1">
    <name type="scientific">Echinococcus granulosus</name>
    <name type="common">Hydatid tapeworm</name>
    <dbReference type="NCBI Taxonomy" id="6210"/>
    <lineage>
        <taxon>Eukaryota</taxon>
        <taxon>Metazoa</taxon>
        <taxon>Spiralia</taxon>
        <taxon>Lophotrochozoa</taxon>
        <taxon>Platyhelminthes</taxon>
        <taxon>Cestoda</taxon>
        <taxon>Eucestoda</taxon>
        <taxon>Cyclophyllidea</taxon>
        <taxon>Taeniidae</taxon>
        <taxon>Echinococcus</taxon>
        <taxon>Echinococcus granulosus group</taxon>
    </lineage>
</organism>
<evidence type="ECO:0000313" key="4">
    <source>
        <dbReference type="WBParaSite" id="EgrG_002058400"/>
    </source>
</evidence>